<proteinExistence type="predicted"/>
<gene>
    <name evidence="1" type="ORF">F8M41_022184</name>
</gene>
<dbReference type="AlphaFoldDB" id="A0A8H4AFG8"/>
<name>A0A8H4AFG8_GIGMA</name>
<dbReference type="OrthoDB" id="10577190at2759"/>
<reference evidence="1 2" key="1">
    <citation type="journal article" date="2019" name="Environ. Microbiol.">
        <title>At the nexus of three kingdoms: the genome of the mycorrhizal fungus Gigaspora margarita provides insights into plant, endobacterial and fungal interactions.</title>
        <authorList>
            <person name="Venice F."/>
            <person name="Ghignone S."/>
            <person name="Salvioli di Fossalunga A."/>
            <person name="Amselem J."/>
            <person name="Novero M."/>
            <person name="Xianan X."/>
            <person name="Sedzielewska Toro K."/>
            <person name="Morin E."/>
            <person name="Lipzen A."/>
            <person name="Grigoriev I.V."/>
            <person name="Henrissat B."/>
            <person name="Martin F.M."/>
            <person name="Bonfante P."/>
        </authorList>
    </citation>
    <scope>NUCLEOTIDE SEQUENCE [LARGE SCALE GENOMIC DNA]</scope>
    <source>
        <strain evidence="1 2">BEG34</strain>
    </source>
</reference>
<accession>A0A8H4AFG8</accession>
<dbReference type="EMBL" id="WTPW01000679">
    <property type="protein sequence ID" value="KAF0488715.1"/>
    <property type="molecule type" value="Genomic_DNA"/>
</dbReference>
<evidence type="ECO:0000313" key="2">
    <source>
        <dbReference type="Proteomes" id="UP000439903"/>
    </source>
</evidence>
<comment type="caution">
    <text evidence="1">The sequence shown here is derived from an EMBL/GenBank/DDBJ whole genome shotgun (WGS) entry which is preliminary data.</text>
</comment>
<keyword evidence="2" id="KW-1185">Reference proteome</keyword>
<evidence type="ECO:0000313" key="1">
    <source>
        <dbReference type="EMBL" id="KAF0488715.1"/>
    </source>
</evidence>
<protein>
    <submittedName>
        <fullName evidence="1">Uncharacterized protein</fullName>
    </submittedName>
</protein>
<sequence length="124" mass="14991">MFHNINNVKNLYFTPYLPYDPYFNRILIYFIICKDEDPEYRNTLLISPIPRPTCETCPPLHSQQQHRSDPYQQNYHIIIVIILHSNFFYSFDEYKYFSNDIPNQPIAPQIVFCLAKFLIKKENH</sequence>
<organism evidence="1 2">
    <name type="scientific">Gigaspora margarita</name>
    <dbReference type="NCBI Taxonomy" id="4874"/>
    <lineage>
        <taxon>Eukaryota</taxon>
        <taxon>Fungi</taxon>
        <taxon>Fungi incertae sedis</taxon>
        <taxon>Mucoromycota</taxon>
        <taxon>Glomeromycotina</taxon>
        <taxon>Glomeromycetes</taxon>
        <taxon>Diversisporales</taxon>
        <taxon>Gigasporaceae</taxon>
        <taxon>Gigaspora</taxon>
    </lineage>
</organism>
<dbReference type="Proteomes" id="UP000439903">
    <property type="component" value="Unassembled WGS sequence"/>
</dbReference>